<dbReference type="KEGG" id="mbd:MEBOL_003156"/>
<dbReference type="InterPro" id="IPR036388">
    <property type="entry name" value="WH-like_DNA-bd_sf"/>
</dbReference>
<dbReference type="PANTHER" id="PTHR33164">
    <property type="entry name" value="TRANSCRIPTIONAL REGULATOR, MARR FAMILY"/>
    <property type="match status" value="1"/>
</dbReference>
<dbReference type="GO" id="GO:0006950">
    <property type="term" value="P:response to stress"/>
    <property type="evidence" value="ECO:0007669"/>
    <property type="project" value="TreeGrafter"/>
</dbReference>
<evidence type="ECO:0000313" key="2">
    <source>
        <dbReference type="EMBL" id="ATB29701.1"/>
    </source>
</evidence>
<dbReference type="Proteomes" id="UP000217289">
    <property type="component" value="Chromosome"/>
</dbReference>
<feature type="domain" description="HTH marR-type" evidence="1">
    <location>
        <begin position="7"/>
        <end position="138"/>
    </location>
</feature>
<dbReference type="Pfam" id="PF12802">
    <property type="entry name" value="MarR_2"/>
    <property type="match status" value="1"/>
</dbReference>
<dbReference type="PANTHER" id="PTHR33164:SF43">
    <property type="entry name" value="HTH-TYPE TRANSCRIPTIONAL REPRESSOR YETL"/>
    <property type="match status" value="1"/>
</dbReference>
<dbReference type="OrthoDB" id="5521015at2"/>
<protein>
    <submittedName>
        <fullName evidence="2">Transcriptional regulator</fullName>
    </submittedName>
</protein>
<sequence>MTKPRIGDALVDAVVSTAHRLRNQANERLRECGLSLARLKVMDLLEAQPRRMREVSDALGVVPRTLTDTVDGLEAEGLVRREEDPEDRRATLLRLTEPGRERLHQAHALLDSVHRARSSRLSAAEREQLLTLLTRFSEG</sequence>
<gene>
    <name evidence="2" type="ORF">MEBOL_003156</name>
</gene>
<proteinExistence type="predicted"/>
<reference evidence="2 3" key="1">
    <citation type="submission" date="2017-06" db="EMBL/GenBank/DDBJ databases">
        <authorList>
            <person name="Kim H.J."/>
            <person name="Triplett B.A."/>
        </authorList>
    </citation>
    <scope>NUCLEOTIDE SEQUENCE [LARGE SCALE GENOMIC DNA]</scope>
    <source>
        <strain evidence="2 3">DSM 14713</strain>
    </source>
</reference>
<dbReference type="SUPFAM" id="SSF46785">
    <property type="entry name" value="Winged helix' DNA-binding domain"/>
    <property type="match status" value="1"/>
</dbReference>
<dbReference type="AlphaFoldDB" id="A0A250IEY1"/>
<evidence type="ECO:0000313" key="3">
    <source>
        <dbReference type="Proteomes" id="UP000217289"/>
    </source>
</evidence>
<dbReference type="GO" id="GO:0003700">
    <property type="term" value="F:DNA-binding transcription factor activity"/>
    <property type="evidence" value="ECO:0007669"/>
    <property type="project" value="InterPro"/>
</dbReference>
<dbReference type="Gene3D" id="1.10.10.10">
    <property type="entry name" value="Winged helix-like DNA-binding domain superfamily/Winged helix DNA-binding domain"/>
    <property type="match status" value="1"/>
</dbReference>
<dbReference type="EMBL" id="CP022163">
    <property type="protein sequence ID" value="ATB29701.1"/>
    <property type="molecule type" value="Genomic_DNA"/>
</dbReference>
<organism evidence="2 3">
    <name type="scientific">Melittangium boletus DSM 14713</name>
    <dbReference type="NCBI Taxonomy" id="1294270"/>
    <lineage>
        <taxon>Bacteria</taxon>
        <taxon>Pseudomonadati</taxon>
        <taxon>Myxococcota</taxon>
        <taxon>Myxococcia</taxon>
        <taxon>Myxococcales</taxon>
        <taxon>Cystobacterineae</taxon>
        <taxon>Archangiaceae</taxon>
        <taxon>Melittangium</taxon>
    </lineage>
</organism>
<dbReference type="InterPro" id="IPR000835">
    <property type="entry name" value="HTH_MarR-typ"/>
</dbReference>
<dbReference type="PROSITE" id="PS50995">
    <property type="entry name" value="HTH_MARR_2"/>
    <property type="match status" value="1"/>
</dbReference>
<evidence type="ECO:0000259" key="1">
    <source>
        <dbReference type="PROSITE" id="PS50995"/>
    </source>
</evidence>
<dbReference type="InterPro" id="IPR036390">
    <property type="entry name" value="WH_DNA-bd_sf"/>
</dbReference>
<dbReference type="SMART" id="SM00347">
    <property type="entry name" value="HTH_MARR"/>
    <property type="match status" value="1"/>
</dbReference>
<accession>A0A250IEY1</accession>
<dbReference type="RefSeq" id="WP_095978242.1">
    <property type="nucleotide sequence ID" value="NZ_CP022163.1"/>
</dbReference>
<dbReference type="PRINTS" id="PR00598">
    <property type="entry name" value="HTHMARR"/>
</dbReference>
<dbReference type="InterPro" id="IPR039422">
    <property type="entry name" value="MarR/SlyA-like"/>
</dbReference>
<name>A0A250IEY1_9BACT</name>
<keyword evidence="3" id="KW-1185">Reference proteome</keyword>